<evidence type="ECO:0000313" key="2">
    <source>
        <dbReference type="EMBL" id="KAF5256656.1"/>
    </source>
</evidence>
<dbReference type="Proteomes" id="UP000558688">
    <property type="component" value="Unassembled WGS sequence"/>
</dbReference>
<organism evidence="2 3">
    <name type="scientific">Fusarium oxysporum</name>
    <name type="common">Fusarium vascular wilt</name>
    <dbReference type="NCBI Taxonomy" id="5507"/>
    <lineage>
        <taxon>Eukaryota</taxon>
        <taxon>Fungi</taxon>
        <taxon>Dikarya</taxon>
        <taxon>Ascomycota</taxon>
        <taxon>Pezizomycotina</taxon>
        <taxon>Sordariomycetes</taxon>
        <taxon>Hypocreomycetidae</taxon>
        <taxon>Hypocreales</taxon>
        <taxon>Nectriaceae</taxon>
        <taxon>Fusarium</taxon>
        <taxon>Fusarium oxysporum species complex</taxon>
    </lineage>
</organism>
<accession>A0A8H5EFB4</accession>
<gene>
    <name evidence="2" type="ORF">FOXYS1_12865</name>
</gene>
<dbReference type="SUPFAM" id="SSF53098">
    <property type="entry name" value="Ribonuclease H-like"/>
    <property type="match status" value="1"/>
</dbReference>
<sequence>MLRFANLMMTRIAGRSIREPVPGRRDGAGVVLFCLLSLFKLLVEAAIQSLSILKQNPLFLVAFFSPQTCISSLLFILQQTISTMGPQTEPDVIPTYEDEPCIIWVGDRETLYDLLDDLDGIPKFKPRLFITLEGNYIGHESRISIMQIYNAVSHRVYLIDVYWLGATTFWAVNRLKNFLKGILESEDIIKVFFDVKKYSEALYSQYKIKLAGVHDLQLMELATSENPYRLSDLDGCFSRDAPRLSGNEWLLWDLRGAVPSWSSHRIRARYVQIFPTLYAYYDAKLRAQPTQRENMISASKTIVALSQTTIYATEEWHRALMCRDVE</sequence>
<name>A0A8H5EFB4_FUSOX</name>
<dbReference type="AlphaFoldDB" id="A0A8H5EFB4"/>
<feature type="domain" description="3'-5' exonuclease" evidence="1">
    <location>
        <begin position="135"/>
        <end position="225"/>
    </location>
</feature>
<dbReference type="GO" id="GO:0008408">
    <property type="term" value="F:3'-5' exonuclease activity"/>
    <property type="evidence" value="ECO:0007669"/>
    <property type="project" value="InterPro"/>
</dbReference>
<evidence type="ECO:0000313" key="3">
    <source>
        <dbReference type="Proteomes" id="UP000558688"/>
    </source>
</evidence>
<dbReference type="InterPro" id="IPR012337">
    <property type="entry name" value="RNaseH-like_sf"/>
</dbReference>
<reference evidence="2" key="1">
    <citation type="submission" date="2020-02" db="EMBL/GenBank/DDBJ databases">
        <title>Identification and distribution of gene clusters putatively required for synthesis of sphingolipid metabolism inhibitors in phylogenetically diverse species of the filamentous fungus Fusarium.</title>
        <authorList>
            <person name="Kim H.-S."/>
            <person name="Busman M."/>
            <person name="Brown D.W."/>
            <person name="Divon H."/>
            <person name="Uhlig S."/>
            <person name="Proctor R.H."/>
        </authorList>
    </citation>
    <scope>NUCLEOTIDE SEQUENCE [LARGE SCALE GENOMIC DNA]</scope>
    <source>
        <strain evidence="2">NRRL 39464</strain>
    </source>
</reference>
<dbReference type="PANTHER" id="PTHR43040">
    <property type="entry name" value="RIBONUCLEASE D"/>
    <property type="match status" value="1"/>
</dbReference>
<dbReference type="Pfam" id="PF01612">
    <property type="entry name" value="DNA_pol_A_exo1"/>
    <property type="match status" value="1"/>
</dbReference>
<dbReference type="InterPro" id="IPR002562">
    <property type="entry name" value="3'-5'_exonuclease_dom"/>
</dbReference>
<dbReference type="GO" id="GO:0006139">
    <property type="term" value="P:nucleobase-containing compound metabolic process"/>
    <property type="evidence" value="ECO:0007669"/>
    <property type="project" value="InterPro"/>
</dbReference>
<protein>
    <recommendedName>
        <fullName evidence="1">3'-5' exonuclease domain-containing protein</fullName>
    </recommendedName>
</protein>
<dbReference type="Gene3D" id="3.30.420.10">
    <property type="entry name" value="Ribonuclease H-like superfamily/Ribonuclease H"/>
    <property type="match status" value="1"/>
</dbReference>
<proteinExistence type="predicted"/>
<dbReference type="InterPro" id="IPR036397">
    <property type="entry name" value="RNaseH_sf"/>
</dbReference>
<dbReference type="GO" id="GO:0003676">
    <property type="term" value="F:nucleic acid binding"/>
    <property type="evidence" value="ECO:0007669"/>
    <property type="project" value="InterPro"/>
</dbReference>
<comment type="caution">
    <text evidence="2">The sequence shown here is derived from an EMBL/GenBank/DDBJ whole genome shotgun (WGS) entry which is preliminary data.</text>
</comment>
<evidence type="ECO:0000259" key="1">
    <source>
        <dbReference type="Pfam" id="PF01612"/>
    </source>
</evidence>
<dbReference type="EMBL" id="JAAFOW010002578">
    <property type="protein sequence ID" value="KAF5256656.1"/>
    <property type="molecule type" value="Genomic_DNA"/>
</dbReference>
<dbReference type="PANTHER" id="PTHR43040:SF1">
    <property type="entry name" value="RIBONUCLEASE D"/>
    <property type="match status" value="1"/>
</dbReference>